<evidence type="ECO:0000313" key="8">
    <source>
        <dbReference type="EMBL" id="GAH18981.1"/>
    </source>
</evidence>
<evidence type="ECO:0000256" key="2">
    <source>
        <dbReference type="ARBA" id="ARBA00011738"/>
    </source>
</evidence>
<dbReference type="InterPro" id="IPR036866">
    <property type="entry name" value="RibonucZ/Hydroxyglut_hydro"/>
</dbReference>
<comment type="caution">
    <text evidence="8">The sequence shown here is derived from an EMBL/GenBank/DDBJ whole genome shotgun (WGS) entry which is preliminary data.</text>
</comment>
<proteinExistence type="predicted"/>
<dbReference type="InterPro" id="IPR001279">
    <property type="entry name" value="Metallo-B-lactamas"/>
</dbReference>
<dbReference type="PANTHER" id="PTHR23200:SF48">
    <property type="entry name" value="METALLO-BETA-LACTAMASE DOMAIN-CONTAINING PROTEIN 1"/>
    <property type="match status" value="1"/>
</dbReference>
<name>X1DDY4_9ZZZZ</name>
<dbReference type="GO" id="GO:0005829">
    <property type="term" value="C:cytosol"/>
    <property type="evidence" value="ECO:0007669"/>
    <property type="project" value="UniProtKB-SubCell"/>
</dbReference>
<accession>X1DDY4</accession>
<evidence type="ECO:0000256" key="6">
    <source>
        <dbReference type="ARBA" id="ARBA00045869"/>
    </source>
</evidence>
<comment type="catalytic activity">
    <reaction evidence="5">
        <text>a ribonucleotidyl-ribonucleotide-RNA + H2O = a 3'-end ribonucleotide-RNA + a 5'-end 5'-phospho-ribonucleoside-RNA + H(+)</text>
        <dbReference type="Rhea" id="RHEA:68096"/>
        <dbReference type="Rhea" id="RHEA-COMP:15179"/>
        <dbReference type="Rhea" id="RHEA-COMP:17355"/>
        <dbReference type="Rhea" id="RHEA-COMP:17428"/>
        <dbReference type="ChEBI" id="CHEBI:15377"/>
        <dbReference type="ChEBI" id="CHEBI:15378"/>
        <dbReference type="ChEBI" id="CHEBI:74896"/>
        <dbReference type="ChEBI" id="CHEBI:138282"/>
        <dbReference type="ChEBI" id="CHEBI:173118"/>
    </reaction>
    <physiologicalReaction direction="left-to-right" evidence="5">
        <dbReference type="Rhea" id="RHEA:68097"/>
    </physiologicalReaction>
</comment>
<sequence length="195" mass="22309">GDFFAPCTITLIRDSSERYNLVDTGSFGEERTIKELLNKRNITPDQIQRVLITHNHPDHIGTIGLFKEAEVYMPDSKFRVNVPNIFRLVHEDFMSEVGREQKIEGSNMSLISTPGHAGWDMSILYQARNGKKIAMVGDLFWSQQDWDNNSEYLNLCVNKAMQDKSRDYVRNVLKPDVIIPGHGDAFSPEYQNSSK</sequence>
<organism evidence="8">
    <name type="scientific">marine sediment metagenome</name>
    <dbReference type="NCBI Taxonomy" id="412755"/>
    <lineage>
        <taxon>unclassified sequences</taxon>
        <taxon>metagenomes</taxon>
        <taxon>ecological metagenomes</taxon>
    </lineage>
</organism>
<comment type="subunit">
    <text evidence="2">Homodimer.</text>
</comment>
<dbReference type="SUPFAM" id="SSF56281">
    <property type="entry name" value="Metallo-hydrolase/oxidoreductase"/>
    <property type="match status" value="1"/>
</dbReference>
<comment type="function">
    <text evidence="6">Endoribonuclease that catalyzes the hydrolysis of histone-coding pre-mRNA 3'-end. Involved in histone pre-mRNA processing during the S-phase of the cell cycle, which is required for entering/progressing through S-phase. Cleaves histone pre-mRNA at a major and a minor cleavage site after the 5'-ACCCA-3' and the 5'-ACCCACA-3' sequence, respectively, and located downstream of the stem-loop. May require the presence of the HDE element located at the histone pre-RNA 3'-end to avoid non-specific cleavage.</text>
</comment>
<reference evidence="8" key="1">
    <citation type="journal article" date="2014" name="Front. Microbiol.">
        <title>High frequency of phylogenetically diverse reductive dehalogenase-homologous genes in deep subseafloor sedimentary metagenomes.</title>
        <authorList>
            <person name="Kawai M."/>
            <person name="Futagami T."/>
            <person name="Toyoda A."/>
            <person name="Takaki Y."/>
            <person name="Nishi S."/>
            <person name="Hori S."/>
            <person name="Arai W."/>
            <person name="Tsubouchi T."/>
            <person name="Morono Y."/>
            <person name="Uchiyama I."/>
            <person name="Ito T."/>
            <person name="Fujiyama A."/>
            <person name="Inagaki F."/>
            <person name="Takami H."/>
        </authorList>
    </citation>
    <scope>NUCLEOTIDE SEQUENCE</scope>
    <source>
        <strain evidence="8">Expedition CK06-06</strain>
    </source>
</reference>
<protein>
    <recommendedName>
        <fullName evidence="3">Metallo-beta-lactamase domain-containing protein 1</fullName>
    </recommendedName>
    <alternativeName>
        <fullName evidence="4">Endoribonuclease MBLAC1</fullName>
    </alternativeName>
</protein>
<dbReference type="Pfam" id="PF00753">
    <property type="entry name" value="Lactamase_B"/>
    <property type="match status" value="1"/>
</dbReference>
<comment type="subcellular location">
    <subcellularLocation>
        <location evidence="1">Cytoplasm</location>
        <location evidence="1">Cytosol</location>
    </subcellularLocation>
</comment>
<evidence type="ECO:0000256" key="1">
    <source>
        <dbReference type="ARBA" id="ARBA00004514"/>
    </source>
</evidence>
<evidence type="ECO:0000256" key="4">
    <source>
        <dbReference type="ARBA" id="ARBA00032988"/>
    </source>
</evidence>
<dbReference type="Gene3D" id="3.60.15.10">
    <property type="entry name" value="Ribonuclease Z/Hydroxyacylglutathione hydrolase-like"/>
    <property type="match status" value="1"/>
</dbReference>
<feature type="non-terminal residue" evidence="8">
    <location>
        <position position="1"/>
    </location>
</feature>
<dbReference type="EMBL" id="BARU01004214">
    <property type="protein sequence ID" value="GAH18981.1"/>
    <property type="molecule type" value="Genomic_DNA"/>
</dbReference>
<dbReference type="SMART" id="SM00849">
    <property type="entry name" value="Lactamase_B"/>
    <property type="match status" value="1"/>
</dbReference>
<evidence type="ECO:0000256" key="3">
    <source>
        <dbReference type="ARBA" id="ARBA00014856"/>
    </source>
</evidence>
<evidence type="ECO:0000256" key="5">
    <source>
        <dbReference type="ARBA" id="ARBA00044690"/>
    </source>
</evidence>
<evidence type="ECO:0000259" key="7">
    <source>
        <dbReference type="SMART" id="SM00849"/>
    </source>
</evidence>
<dbReference type="InterPro" id="IPR039344">
    <property type="entry name" value="MBLAC1"/>
</dbReference>
<gene>
    <name evidence="8" type="ORF">S03H2_08612</name>
</gene>
<dbReference type="PANTHER" id="PTHR23200">
    <property type="entry name" value="METALLO-BETA-LACTAMASE DOMAIN-CONTAINING PROTEIN 1"/>
    <property type="match status" value="1"/>
</dbReference>
<dbReference type="AlphaFoldDB" id="X1DDY4"/>
<feature type="domain" description="Metallo-beta-lactamase" evidence="7">
    <location>
        <begin position="6"/>
        <end position="182"/>
    </location>
</feature>